<dbReference type="Proteomes" id="UP001396334">
    <property type="component" value="Unassembled WGS sequence"/>
</dbReference>
<evidence type="ECO:0000313" key="2">
    <source>
        <dbReference type="Proteomes" id="UP001396334"/>
    </source>
</evidence>
<comment type="caution">
    <text evidence="1">The sequence shown here is derived from an EMBL/GenBank/DDBJ whole genome shotgun (WGS) entry which is preliminary data.</text>
</comment>
<proteinExistence type="predicted"/>
<gene>
    <name evidence="1" type="ORF">V6N11_033391</name>
</gene>
<organism evidence="1 2">
    <name type="scientific">Hibiscus sabdariffa</name>
    <name type="common">roselle</name>
    <dbReference type="NCBI Taxonomy" id="183260"/>
    <lineage>
        <taxon>Eukaryota</taxon>
        <taxon>Viridiplantae</taxon>
        <taxon>Streptophyta</taxon>
        <taxon>Embryophyta</taxon>
        <taxon>Tracheophyta</taxon>
        <taxon>Spermatophyta</taxon>
        <taxon>Magnoliopsida</taxon>
        <taxon>eudicotyledons</taxon>
        <taxon>Gunneridae</taxon>
        <taxon>Pentapetalae</taxon>
        <taxon>rosids</taxon>
        <taxon>malvids</taxon>
        <taxon>Malvales</taxon>
        <taxon>Malvaceae</taxon>
        <taxon>Malvoideae</taxon>
        <taxon>Hibiscus</taxon>
    </lineage>
</organism>
<keyword evidence="2" id="KW-1185">Reference proteome</keyword>
<protein>
    <submittedName>
        <fullName evidence="1">Uncharacterized protein</fullName>
    </submittedName>
</protein>
<dbReference type="EMBL" id="JBBPBN010000049">
    <property type="protein sequence ID" value="KAK8993290.1"/>
    <property type="molecule type" value="Genomic_DNA"/>
</dbReference>
<evidence type="ECO:0000313" key="1">
    <source>
        <dbReference type="EMBL" id="KAK8993290.1"/>
    </source>
</evidence>
<name>A0ABR2PXW5_9ROSI</name>
<accession>A0ABR2PXW5</accession>
<sequence length="93" mass="10530">MILEFYVGFDEPRNQNKKRMQDENLLNRGDGSPLVTVLKPGYEEPYDDEDIELVEGSVIRGMEGGVITIDFSNRVHELAIKSLECTIVIKMLG</sequence>
<reference evidence="1 2" key="1">
    <citation type="journal article" date="2024" name="G3 (Bethesda)">
        <title>Genome assembly of Hibiscus sabdariffa L. provides insights into metabolisms of medicinal natural products.</title>
        <authorList>
            <person name="Kim T."/>
        </authorList>
    </citation>
    <scope>NUCLEOTIDE SEQUENCE [LARGE SCALE GENOMIC DNA]</scope>
    <source>
        <strain evidence="1">TK-2024</strain>
        <tissue evidence="1">Old leaves</tissue>
    </source>
</reference>